<keyword evidence="2" id="KW-1185">Reference proteome</keyword>
<protein>
    <submittedName>
        <fullName evidence="1">Uncharacterized protein</fullName>
    </submittedName>
</protein>
<reference evidence="1 2" key="1">
    <citation type="journal article" date="2017" name="Int. J. Syst. Evol. Microbiol.">
        <title>Bacillus notoginsengisoli sp. nov., a novel bacterium isolated from the rhizosphere of Panax notoginseng.</title>
        <authorList>
            <person name="Zhang M.Y."/>
            <person name="Cheng J."/>
            <person name="Cai Y."/>
            <person name="Zhang T.Y."/>
            <person name="Wu Y.Y."/>
            <person name="Manikprabhu D."/>
            <person name="Li W.J."/>
            <person name="Zhang Y.X."/>
        </authorList>
    </citation>
    <scope>NUCLEOTIDE SEQUENCE [LARGE SCALE GENOMIC DNA]</scope>
    <source>
        <strain evidence="1 2">JCM 30743</strain>
    </source>
</reference>
<sequence length="70" mass="8228">MNRGKGLLFCKKQSIIYLNYYLATCCKLLEIGQMPAENTVFRQHEYQNYTARKKAGKCLHFPAFFYCLAH</sequence>
<evidence type="ECO:0000313" key="2">
    <source>
        <dbReference type="Proteomes" id="UP000284416"/>
    </source>
</evidence>
<evidence type="ECO:0000313" key="1">
    <source>
        <dbReference type="EMBL" id="RHW41495.1"/>
    </source>
</evidence>
<comment type="caution">
    <text evidence="1">The sequence shown here is derived from an EMBL/GenBank/DDBJ whole genome shotgun (WGS) entry which is preliminary data.</text>
</comment>
<dbReference type="EMBL" id="QWEG01000004">
    <property type="protein sequence ID" value="RHW41495.1"/>
    <property type="molecule type" value="Genomic_DNA"/>
</dbReference>
<proteinExistence type="predicted"/>
<accession>A0A417YVV6</accession>
<organism evidence="1 2">
    <name type="scientific">Neobacillus notoginsengisoli</name>
    <dbReference type="NCBI Taxonomy" id="1578198"/>
    <lineage>
        <taxon>Bacteria</taxon>
        <taxon>Bacillati</taxon>
        <taxon>Bacillota</taxon>
        <taxon>Bacilli</taxon>
        <taxon>Bacillales</taxon>
        <taxon>Bacillaceae</taxon>
        <taxon>Neobacillus</taxon>
    </lineage>
</organism>
<dbReference type="Proteomes" id="UP000284416">
    <property type="component" value="Unassembled WGS sequence"/>
</dbReference>
<dbReference type="AlphaFoldDB" id="A0A417YVV6"/>
<name>A0A417YVV6_9BACI</name>
<gene>
    <name evidence="1" type="ORF">D1B31_07165</name>
</gene>